<protein>
    <submittedName>
        <fullName evidence="1">Uncharacterized protein</fullName>
    </submittedName>
</protein>
<accession>A0A2W5TRN4</accession>
<dbReference type="EMBL" id="QFQP01000001">
    <property type="protein sequence ID" value="PZR18359.1"/>
    <property type="molecule type" value="Genomic_DNA"/>
</dbReference>
<comment type="caution">
    <text evidence="1">The sequence shown here is derived from an EMBL/GenBank/DDBJ whole genome shotgun (WGS) entry which is preliminary data.</text>
</comment>
<proteinExistence type="predicted"/>
<name>A0A2W5TRN4_9BACT</name>
<reference evidence="1 2" key="1">
    <citation type="submission" date="2017-08" db="EMBL/GenBank/DDBJ databases">
        <title>Infants hospitalized years apart are colonized by the same room-sourced microbial strains.</title>
        <authorList>
            <person name="Brooks B."/>
            <person name="Olm M.R."/>
            <person name="Firek B.A."/>
            <person name="Baker R."/>
            <person name="Thomas B.C."/>
            <person name="Morowitz M.J."/>
            <person name="Banfield J.F."/>
        </authorList>
    </citation>
    <scope>NUCLEOTIDE SEQUENCE [LARGE SCALE GENOMIC DNA]</scope>
    <source>
        <strain evidence="1">S2_003_000_R2_14</strain>
    </source>
</reference>
<evidence type="ECO:0000313" key="2">
    <source>
        <dbReference type="Proteomes" id="UP000249061"/>
    </source>
</evidence>
<sequence length="249" mass="24445">MALVGCSAGLGGGADGGNGSGNELIESDCTGVPAHLAAVDCTQATVERCAASASAMRQQHSGICQPGTQGGGVSTSSCGGFEVVAHTSTVSTVECFYGADGGSLSGALNFADASIGAWGTVADCNRSTPVACDEVCGALPSHVATATCIAPAAFAECGADFDSVNVPIAVDCDAAHGIFGHAAEGSCGDVKALRWTYGQPGDTRECFYAADGGAFVGGLNFTDRGVVFATGTTASCTWAPTAGCDGGMR</sequence>
<gene>
    <name evidence="1" type="ORF">DI536_00295</name>
</gene>
<evidence type="ECO:0000313" key="1">
    <source>
        <dbReference type="EMBL" id="PZR18359.1"/>
    </source>
</evidence>
<dbReference type="AlphaFoldDB" id="A0A2W5TRN4"/>
<dbReference type="Proteomes" id="UP000249061">
    <property type="component" value="Unassembled WGS sequence"/>
</dbReference>
<organism evidence="1 2">
    <name type="scientific">Archangium gephyra</name>
    <dbReference type="NCBI Taxonomy" id="48"/>
    <lineage>
        <taxon>Bacteria</taxon>
        <taxon>Pseudomonadati</taxon>
        <taxon>Myxococcota</taxon>
        <taxon>Myxococcia</taxon>
        <taxon>Myxococcales</taxon>
        <taxon>Cystobacterineae</taxon>
        <taxon>Archangiaceae</taxon>
        <taxon>Archangium</taxon>
    </lineage>
</organism>